<dbReference type="InterPro" id="IPR036388">
    <property type="entry name" value="WH-like_DNA-bd_sf"/>
</dbReference>
<keyword evidence="7" id="KW-1185">Reference proteome</keyword>
<dbReference type="Gene3D" id="1.10.10.10">
    <property type="entry name" value="Winged helix-like DNA-binding domain superfamily/Winged helix DNA-binding domain"/>
    <property type="match status" value="1"/>
</dbReference>
<name>A0ABT9P3Z2_9ACTN</name>
<dbReference type="EMBL" id="JAUSQZ010000001">
    <property type="protein sequence ID" value="MDP9827397.1"/>
    <property type="molecule type" value="Genomic_DNA"/>
</dbReference>
<dbReference type="PROSITE" id="PS00519">
    <property type="entry name" value="HTH_ASNC_1"/>
    <property type="match status" value="1"/>
</dbReference>
<dbReference type="InterPro" id="IPR011008">
    <property type="entry name" value="Dimeric_a/b-barrel"/>
</dbReference>
<feature type="region of interest" description="Disordered" evidence="4">
    <location>
        <begin position="148"/>
        <end position="171"/>
    </location>
</feature>
<dbReference type="SUPFAM" id="SSF54909">
    <property type="entry name" value="Dimeric alpha+beta barrel"/>
    <property type="match status" value="1"/>
</dbReference>
<sequence>MAVDEIDRRLVELLGEDGRRTFTEMASVIGVSEATVRARVQRLTADGTLRIVALCNPLTLGHQSVRLHLTVRGLTPRAVARSLLGLPSIGHVELIAGSHDIYIEGTARDLGQLADLLDELRRTPGVATIDQYVLTRLYKDYSWSGLRNPAGDKSTGSGLAPEPPPARGGTR</sequence>
<comment type="caution">
    <text evidence="6">The sequence shown here is derived from an EMBL/GenBank/DDBJ whole genome shotgun (WGS) entry which is preliminary data.</text>
</comment>
<dbReference type="InterPro" id="IPR019888">
    <property type="entry name" value="Tscrpt_reg_AsnC-like"/>
</dbReference>
<dbReference type="InterPro" id="IPR036390">
    <property type="entry name" value="WH_DNA-bd_sf"/>
</dbReference>
<dbReference type="SUPFAM" id="SSF46785">
    <property type="entry name" value="Winged helix' DNA-binding domain"/>
    <property type="match status" value="1"/>
</dbReference>
<dbReference type="InterPro" id="IPR019887">
    <property type="entry name" value="Tscrpt_reg_AsnC/Lrp_C"/>
</dbReference>
<keyword evidence="1" id="KW-0805">Transcription regulation</keyword>
<organism evidence="6 7">
    <name type="scientific">Kineosporia succinea</name>
    <dbReference type="NCBI Taxonomy" id="84632"/>
    <lineage>
        <taxon>Bacteria</taxon>
        <taxon>Bacillati</taxon>
        <taxon>Actinomycetota</taxon>
        <taxon>Actinomycetes</taxon>
        <taxon>Kineosporiales</taxon>
        <taxon>Kineosporiaceae</taxon>
        <taxon>Kineosporia</taxon>
    </lineage>
</organism>
<keyword evidence="2" id="KW-0238">DNA-binding</keyword>
<evidence type="ECO:0000259" key="5">
    <source>
        <dbReference type="PROSITE" id="PS50956"/>
    </source>
</evidence>
<dbReference type="Gene3D" id="3.30.70.920">
    <property type="match status" value="1"/>
</dbReference>
<protein>
    <submittedName>
        <fullName evidence="6">Lrp/AsnC family transcriptional regulator for asnA, asnC and gidA</fullName>
    </submittedName>
</protein>
<keyword evidence="3" id="KW-0804">Transcription</keyword>
<dbReference type="PRINTS" id="PR00033">
    <property type="entry name" value="HTHASNC"/>
</dbReference>
<evidence type="ECO:0000313" key="7">
    <source>
        <dbReference type="Proteomes" id="UP001235712"/>
    </source>
</evidence>
<dbReference type="RefSeq" id="WP_307243383.1">
    <property type="nucleotide sequence ID" value="NZ_JAUSQZ010000001.1"/>
</dbReference>
<dbReference type="Pfam" id="PF13404">
    <property type="entry name" value="HTH_AsnC-type"/>
    <property type="match status" value="1"/>
</dbReference>
<dbReference type="PANTHER" id="PTHR30154">
    <property type="entry name" value="LEUCINE-RESPONSIVE REGULATORY PROTEIN"/>
    <property type="match status" value="1"/>
</dbReference>
<evidence type="ECO:0000256" key="3">
    <source>
        <dbReference type="ARBA" id="ARBA00023163"/>
    </source>
</evidence>
<feature type="domain" description="HTH asnC-type" evidence="5">
    <location>
        <begin position="3"/>
        <end position="63"/>
    </location>
</feature>
<feature type="compositionally biased region" description="Pro residues" evidence="4">
    <location>
        <begin position="161"/>
        <end position="171"/>
    </location>
</feature>
<gene>
    <name evidence="6" type="ORF">J2S57_003146</name>
</gene>
<evidence type="ECO:0000256" key="1">
    <source>
        <dbReference type="ARBA" id="ARBA00023015"/>
    </source>
</evidence>
<dbReference type="PROSITE" id="PS50956">
    <property type="entry name" value="HTH_ASNC_2"/>
    <property type="match status" value="1"/>
</dbReference>
<evidence type="ECO:0000256" key="2">
    <source>
        <dbReference type="ARBA" id="ARBA00023125"/>
    </source>
</evidence>
<dbReference type="InterPro" id="IPR000485">
    <property type="entry name" value="AsnC-type_HTH_dom"/>
</dbReference>
<dbReference type="Pfam" id="PF01037">
    <property type="entry name" value="AsnC_trans_reg"/>
    <property type="match status" value="1"/>
</dbReference>
<dbReference type="Proteomes" id="UP001235712">
    <property type="component" value="Unassembled WGS sequence"/>
</dbReference>
<evidence type="ECO:0000256" key="4">
    <source>
        <dbReference type="SAM" id="MobiDB-lite"/>
    </source>
</evidence>
<dbReference type="InterPro" id="IPR019885">
    <property type="entry name" value="Tscrpt_reg_HTH_AsnC-type_CS"/>
</dbReference>
<dbReference type="PANTHER" id="PTHR30154:SF34">
    <property type="entry name" value="TRANSCRIPTIONAL REGULATOR AZLB"/>
    <property type="match status" value="1"/>
</dbReference>
<accession>A0ABT9P3Z2</accession>
<reference evidence="6 7" key="1">
    <citation type="submission" date="2023-07" db="EMBL/GenBank/DDBJ databases">
        <title>Sequencing the genomes of 1000 actinobacteria strains.</title>
        <authorList>
            <person name="Klenk H.-P."/>
        </authorList>
    </citation>
    <scope>NUCLEOTIDE SEQUENCE [LARGE SCALE GENOMIC DNA]</scope>
    <source>
        <strain evidence="6 7">DSM 44388</strain>
    </source>
</reference>
<evidence type="ECO:0000313" key="6">
    <source>
        <dbReference type="EMBL" id="MDP9827397.1"/>
    </source>
</evidence>
<proteinExistence type="predicted"/>
<dbReference type="SMART" id="SM00344">
    <property type="entry name" value="HTH_ASNC"/>
    <property type="match status" value="1"/>
</dbReference>